<sequence>MERLPAKYWREFFMKIINDTIHGQFKLNGVCQELLKTPEMNKLSHIKQLGLAHLVFPGAHHTRFEHSLGVSHVAGMMADQLELDSHEKLTVQVAGMLHDVGHGPYSHTLEHILHERGGLDHMSITEGIILGNYDIIRDSESPIQNERILIPDILEKNNLDPKEVANLIRGPNAGGTERSLLSWSEGQEDFTHTDNTLAHLVHGPVDCDQIDYLLRDSHFTGVKHGVIDHRRLISSMTRRGGDISIKEGGLTSLEGMLMARGLMYSSVYFHRVTRVTEVMLSSAVERSIDNLPESVEMQRFVDSEVWSALNEANNYSRDIIRRFKYRNLMKVCISRRRQDLSEDQVSRLVEMANDSSKRRIFEDDIAHRAGLSPGYVSIDMPSVKLLLSEPRMSKVDIKIVGDDGKIRWFREHTPIAEALRNRQVSQSAVYVMTIPSHKEIVSNLIKSHLFNS</sequence>
<dbReference type="PANTHER" id="PTHR11373:SF4">
    <property type="entry name" value="DEOXYNUCLEOSIDE TRIPHOSPHATE TRIPHOSPHOHYDROLASE SAMHD1"/>
    <property type="match status" value="1"/>
</dbReference>
<name>A0A1B1TDX0_9ARCH</name>
<proteinExistence type="predicted"/>
<organism evidence="2">
    <name type="scientific">uncultured Poseidoniia archaeon</name>
    <dbReference type="NCBI Taxonomy" id="1697135"/>
    <lineage>
        <taxon>Archaea</taxon>
        <taxon>Methanobacteriati</taxon>
        <taxon>Thermoplasmatota</taxon>
        <taxon>Candidatus Poseidoniia</taxon>
        <taxon>environmental samples</taxon>
    </lineage>
</organism>
<reference evidence="2" key="1">
    <citation type="submission" date="2014-11" db="EMBL/GenBank/DDBJ databases">
        <authorList>
            <person name="Zhu J."/>
            <person name="Qi W."/>
            <person name="Song R."/>
        </authorList>
    </citation>
    <scope>NUCLEOTIDE SEQUENCE</scope>
</reference>
<dbReference type="GO" id="GO:0008832">
    <property type="term" value="F:dGTPase activity"/>
    <property type="evidence" value="ECO:0007669"/>
    <property type="project" value="TreeGrafter"/>
</dbReference>
<dbReference type="SUPFAM" id="SSF109604">
    <property type="entry name" value="HD-domain/PDEase-like"/>
    <property type="match status" value="1"/>
</dbReference>
<dbReference type="InterPro" id="IPR006674">
    <property type="entry name" value="HD_domain"/>
</dbReference>
<dbReference type="Pfam" id="PF19276">
    <property type="entry name" value="HD_assoc_2"/>
    <property type="match status" value="1"/>
</dbReference>
<dbReference type="GO" id="GO:0006203">
    <property type="term" value="P:dGTP catabolic process"/>
    <property type="evidence" value="ECO:0007669"/>
    <property type="project" value="TreeGrafter"/>
</dbReference>
<accession>A0A1B1TDX0</accession>
<evidence type="ECO:0000259" key="1">
    <source>
        <dbReference type="SMART" id="SM00471"/>
    </source>
</evidence>
<dbReference type="AlphaFoldDB" id="A0A1B1TDX0"/>
<dbReference type="PANTHER" id="PTHR11373">
    <property type="entry name" value="DEOXYNUCLEOSIDE TRIPHOSPHATE TRIPHOSPHOHYDROLASE"/>
    <property type="match status" value="1"/>
</dbReference>
<evidence type="ECO:0000313" key="2">
    <source>
        <dbReference type="EMBL" id="ANV80485.1"/>
    </source>
</evidence>
<dbReference type="EMBL" id="KP211890">
    <property type="protein sequence ID" value="ANV80485.1"/>
    <property type="molecule type" value="Genomic_DNA"/>
</dbReference>
<dbReference type="CDD" id="cd00077">
    <property type="entry name" value="HDc"/>
    <property type="match status" value="1"/>
</dbReference>
<protein>
    <submittedName>
        <fullName evidence="2">Putative HD domain protein</fullName>
    </submittedName>
</protein>
<dbReference type="InterPro" id="IPR045509">
    <property type="entry name" value="HD_assoc_2"/>
</dbReference>
<dbReference type="SMART" id="SM00471">
    <property type="entry name" value="HDc"/>
    <property type="match status" value="1"/>
</dbReference>
<feature type="domain" description="HD/PDEase" evidence="1">
    <location>
        <begin position="59"/>
        <end position="222"/>
    </location>
</feature>
<reference evidence="2" key="2">
    <citation type="journal article" date="2015" name="ISME J.">
        <title>A new class of marine Euryarchaeota group II from the Mediterranean deep chlorophyll maximum.</title>
        <authorList>
            <person name="Martin-Cuadrado A.B."/>
            <person name="Garcia-Heredia I."/>
            <person name="Molto A.G."/>
            <person name="Lopez-Ubeda R."/>
            <person name="Kimes N."/>
            <person name="Lopez-Garcia P."/>
            <person name="Moreira D."/>
            <person name="Rodriguez-Valera F."/>
        </authorList>
    </citation>
    <scope>NUCLEOTIDE SEQUENCE</scope>
</reference>
<dbReference type="InterPro" id="IPR050135">
    <property type="entry name" value="dGTPase-like"/>
</dbReference>
<dbReference type="Pfam" id="PF01966">
    <property type="entry name" value="HD"/>
    <property type="match status" value="1"/>
</dbReference>
<dbReference type="InterPro" id="IPR003607">
    <property type="entry name" value="HD/PDEase_dom"/>
</dbReference>
<dbReference type="Gene3D" id="1.10.3210.10">
    <property type="entry name" value="Hypothetical protein af1432"/>
    <property type="match status" value="1"/>
</dbReference>